<accession>A0ACB8ZQD2</accession>
<comment type="caution">
    <text evidence="1">The sequence shown here is derived from an EMBL/GenBank/DDBJ whole genome shotgun (WGS) entry which is preliminary data.</text>
</comment>
<protein>
    <submittedName>
        <fullName evidence="1">Uncharacterized protein</fullName>
    </submittedName>
</protein>
<dbReference type="Proteomes" id="UP001055811">
    <property type="component" value="Linkage Group LG08"/>
</dbReference>
<gene>
    <name evidence="1" type="ORF">L2E82_44455</name>
</gene>
<dbReference type="EMBL" id="CM042016">
    <property type="protein sequence ID" value="KAI3699860.1"/>
    <property type="molecule type" value="Genomic_DNA"/>
</dbReference>
<reference evidence="2" key="1">
    <citation type="journal article" date="2022" name="Mol. Ecol. Resour.">
        <title>The genomes of chicory, endive, great burdock and yacon provide insights into Asteraceae palaeo-polyploidization history and plant inulin production.</title>
        <authorList>
            <person name="Fan W."/>
            <person name="Wang S."/>
            <person name="Wang H."/>
            <person name="Wang A."/>
            <person name="Jiang F."/>
            <person name="Liu H."/>
            <person name="Zhao H."/>
            <person name="Xu D."/>
            <person name="Zhang Y."/>
        </authorList>
    </citation>
    <scope>NUCLEOTIDE SEQUENCE [LARGE SCALE GENOMIC DNA]</scope>
    <source>
        <strain evidence="2">cv. Punajuju</strain>
    </source>
</reference>
<reference evidence="1 2" key="2">
    <citation type="journal article" date="2022" name="Mol. Ecol. Resour.">
        <title>The genomes of chicory, endive, great burdock and yacon provide insights into Asteraceae paleo-polyploidization history and plant inulin production.</title>
        <authorList>
            <person name="Fan W."/>
            <person name="Wang S."/>
            <person name="Wang H."/>
            <person name="Wang A."/>
            <person name="Jiang F."/>
            <person name="Liu H."/>
            <person name="Zhao H."/>
            <person name="Xu D."/>
            <person name="Zhang Y."/>
        </authorList>
    </citation>
    <scope>NUCLEOTIDE SEQUENCE [LARGE SCALE GENOMIC DNA]</scope>
    <source>
        <strain evidence="2">cv. Punajuju</strain>
        <tissue evidence="1">Leaves</tissue>
    </source>
</reference>
<keyword evidence="2" id="KW-1185">Reference proteome</keyword>
<name>A0ACB8ZQD2_CICIN</name>
<sequence length="312" mass="35904">MGRAKVHMEPINDIKKRKFTFHKRKDALIKKAYQLKTLCDIKVSMIICSDYQEPQIFPSDPPEFNALIDLYKQQRNMDPGKIRYFGLSEYFNERKTKIEDELTKAKKKNLEAKYPTWFDFLSSSSEVQLREFALGLGVKIDLVKRKIESLKIPKIQNLDHYAFYPGTLLDVQSSFVTPSINPSPLPMMFPMNYNNLVFNPAELYADQNNSTMQSTNPNSEIKLPTNVNATPIPSDGVSEDSTGRFYPLHDCYEFENFSLDPLSPTFWLPPEISELPPFMYLNNPVSTAELSSQTMEYKAGTDGVDDYHYLVN</sequence>
<organism evidence="1 2">
    <name type="scientific">Cichorium intybus</name>
    <name type="common">Chicory</name>
    <dbReference type="NCBI Taxonomy" id="13427"/>
    <lineage>
        <taxon>Eukaryota</taxon>
        <taxon>Viridiplantae</taxon>
        <taxon>Streptophyta</taxon>
        <taxon>Embryophyta</taxon>
        <taxon>Tracheophyta</taxon>
        <taxon>Spermatophyta</taxon>
        <taxon>Magnoliopsida</taxon>
        <taxon>eudicotyledons</taxon>
        <taxon>Gunneridae</taxon>
        <taxon>Pentapetalae</taxon>
        <taxon>asterids</taxon>
        <taxon>campanulids</taxon>
        <taxon>Asterales</taxon>
        <taxon>Asteraceae</taxon>
        <taxon>Cichorioideae</taxon>
        <taxon>Cichorieae</taxon>
        <taxon>Cichoriinae</taxon>
        <taxon>Cichorium</taxon>
    </lineage>
</organism>
<evidence type="ECO:0000313" key="2">
    <source>
        <dbReference type="Proteomes" id="UP001055811"/>
    </source>
</evidence>
<proteinExistence type="predicted"/>
<evidence type="ECO:0000313" key="1">
    <source>
        <dbReference type="EMBL" id="KAI3699860.1"/>
    </source>
</evidence>